<feature type="transmembrane region" description="Helical" evidence="2">
    <location>
        <begin position="6"/>
        <end position="23"/>
    </location>
</feature>
<accession>A0ABR7EF10</accession>
<keyword evidence="4" id="KW-1185">Reference proteome</keyword>
<keyword evidence="2" id="KW-0812">Transmembrane</keyword>
<evidence type="ECO:0000256" key="2">
    <source>
        <dbReference type="SAM" id="Phobius"/>
    </source>
</evidence>
<gene>
    <name evidence="3" type="ORF">H8S18_08475</name>
</gene>
<feature type="compositionally biased region" description="Basic and acidic residues" evidence="1">
    <location>
        <begin position="100"/>
        <end position="112"/>
    </location>
</feature>
<reference evidence="3 4" key="1">
    <citation type="submission" date="2020-08" db="EMBL/GenBank/DDBJ databases">
        <title>Genome public.</title>
        <authorList>
            <person name="Liu C."/>
            <person name="Sun Q."/>
        </authorList>
    </citation>
    <scope>NUCLEOTIDE SEQUENCE [LARGE SCALE GENOMIC DNA]</scope>
    <source>
        <strain evidence="3 4">NSJ-35</strain>
    </source>
</reference>
<feature type="transmembrane region" description="Helical" evidence="2">
    <location>
        <begin position="56"/>
        <end position="72"/>
    </location>
</feature>
<proteinExistence type="predicted"/>
<dbReference type="Pfam" id="PF14898">
    <property type="entry name" value="DUF4491"/>
    <property type="match status" value="1"/>
</dbReference>
<keyword evidence="2" id="KW-0472">Membrane</keyword>
<dbReference type="Proteomes" id="UP000606889">
    <property type="component" value="Unassembled WGS sequence"/>
</dbReference>
<protein>
    <submittedName>
        <fullName evidence="3">DUF4491 family protein</fullName>
    </submittedName>
</protein>
<evidence type="ECO:0000256" key="1">
    <source>
        <dbReference type="SAM" id="MobiDB-lite"/>
    </source>
</evidence>
<evidence type="ECO:0000313" key="4">
    <source>
        <dbReference type="Proteomes" id="UP000606889"/>
    </source>
</evidence>
<feature type="transmembrane region" description="Helical" evidence="2">
    <location>
        <begin position="30"/>
        <end position="50"/>
    </location>
</feature>
<dbReference type="InterPro" id="IPR027890">
    <property type="entry name" value="DUF4491"/>
</dbReference>
<comment type="caution">
    <text evidence="3">The sequence shown here is derived from an EMBL/GenBank/DDBJ whole genome shotgun (WGS) entry which is preliminary data.</text>
</comment>
<evidence type="ECO:0000313" key="3">
    <source>
        <dbReference type="EMBL" id="MBC5648370.1"/>
    </source>
</evidence>
<name>A0ABR7EF10_9FIRM</name>
<dbReference type="EMBL" id="JACOON010000004">
    <property type="protein sequence ID" value="MBC5648370.1"/>
    <property type="molecule type" value="Genomic_DNA"/>
</dbReference>
<keyword evidence="2" id="KW-1133">Transmembrane helix</keyword>
<organism evidence="3 4">
    <name type="scientific">Christensenella tenuis</name>
    <dbReference type="NCBI Taxonomy" id="2763033"/>
    <lineage>
        <taxon>Bacteria</taxon>
        <taxon>Bacillati</taxon>
        <taxon>Bacillota</taxon>
        <taxon>Clostridia</taxon>
        <taxon>Christensenellales</taxon>
        <taxon>Christensenellaceae</taxon>
        <taxon>Christensenella</taxon>
    </lineage>
</organism>
<dbReference type="RefSeq" id="WP_186857877.1">
    <property type="nucleotide sequence ID" value="NZ_JACOON010000004.1"/>
</dbReference>
<sequence>MMWTGILIGVISFLIIGGFHPIVIKCEYYFSAKIWPVFLLGGAALCAVSLFLPHPILSAAAGVAGFAMLWSIKELKEQEKRVEKGWFPANPKRRTKTRALRQEKGFSKDETV</sequence>
<feature type="region of interest" description="Disordered" evidence="1">
    <location>
        <begin position="86"/>
        <end position="112"/>
    </location>
</feature>